<evidence type="ECO:0000256" key="1">
    <source>
        <dbReference type="ARBA" id="ARBA00005104"/>
    </source>
</evidence>
<dbReference type="Pfam" id="PF01872">
    <property type="entry name" value="RibD_C"/>
    <property type="match status" value="1"/>
</dbReference>
<evidence type="ECO:0000313" key="5">
    <source>
        <dbReference type="EMBL" id="GBF57214.1"/>
    </source>
</evidence>
<dbReference type="Proteomes" id="UP000245086">
    <property type="component" value="Unassembled WGS sequence"/>
</dbReference>
<dbReference type="EMBL" id="BFBR01000002">
    <property type="protein sequence ID" value="GBF57214.1"/>
    <property type="molecule type" value="Genomic_DNA"/>
</dbReference>
<evidence type="ECO:0000313" key="6">
    <source>
        <dbReference type="Proteomes" id="UP000245086"/>
    </source>
</evidence>
<gene>
    <name evidence="5" type="primary">ribD_2</name>
    <name evidence="5" type="ORF">PbB2_00878</name>
</gene>
<evidence type="ECO:0000256" key="3">
    <source>
        <dbReference type="ARBA" id="ARBA00023002"/>
    </source>
</evidence>
<organism evidence="5 6">
    <name type="scientific">Candidatus Phycosocius bacilliformis</name>
    <dbReference type="NCBI Taxonomy" id="1445552"/>
    <lineage>
        <taxon>Bacteria</taxon>
        <taxon>Pseudomonadati</taxon>
        <taxon>Pseudomonadota</taxon>
        <taxon>Alphaproteobacteria</taxon>
        <taxon>Caulobacterales</taxon>
        <taxon>Caulobacterales incertae sedis</taxon>
        <taxon>Candidatus Phycosocius</taxon>
    </lineage>
</organism>
<dbReference type="GO" id="GO:0009231">
    <property type="term" value="P:riboflavin biosynthetic process"/>
    <property type="evidence" value="ECO:0007669"/>
    <property type="project" value="UniProtKB-UniPathway"/>
</dbReference>
<keyword evidence="2" id="KW-0521">NADP</keyword>
<dbReference type="Gene3D" id="3.40.430.10">
    <property type="entry name" value="Dihydrofolate Reductase, subunit A"/>
    <property type="match status" value="1"/>
</dbReference>
<accession>A0A2P2E858</accession>
<evidence type="ECO:0000256" key="2">
    <source>
        <dbReference type="ARBA" id="ARBA00022857"/>
    </source>
</evidence>
<comment type="pathway">
    <text evidence="1">Cofactor biosynthesis; riboflavin biosynthesis.</text>
</comment>
<dbReference type="SUPFAM" id="SSF53597">
    <property type="entry name" value="Dihydrofolate reductase-like"/>
    <property type="match status" value="1"/>
</dbReference>
<dbReference type="AlphaFoldDB" id="A0A2P2E858"/>
<comment type="caution">
    <text evidence="5">The sequence shown here is derived from an EMBL/GenBank/DDBJ whole genome shotgun (WGS) entry which is preliminary data.</text>
</comment>
<keyword evidence="3" id="KW-0560">Oxidoreductase</keyword>
<dbReference type="NCBIfam" id="TIGR00227">
    <property type="entry name" value="ribD_Cterm"/>
    <property type="match status" value="1"/>
</dbReference>
<reference evidence="5 6" key="1">
    <citation type="journal article" date="2018" name="Genome Announc.">
        <title>Draft Genome Sequence of "Candidatus Phycosocius bacilliformis," an Alphaproteobacterial Ectosymbiont of the Hydrocarbon-Producing Green Alga Botryococcus braunii.</title>
        <authorList>
            <person name="Tanabe Y."/>
            <person name="Yamaguchi H."/>
            <person name="Watanabe M.M."/>
        </authorList>
    </citation>
    <scope>NUCLEOTIDE SEQUENCE [LARGE SCALE GENOMIC DNA]</scope>
    <source>
        <strain evidence="5 6">BOTRYCO-2</strain>
    </source>
</reference>
<dbReference type="InterPro" id="IPR002734">
    <property type="entry name" value="RibDG_C"/>
</dbReference>
<dbReference type="InterPro" id="IPR050765">
    <property type="entry name" value="Riboflavin_Biosynth_HTPR"/>
</dbReference>
<feature type="domain" description="Bacterial bifunctional deaminase-reductase C-terminal" evidence="4">
    <location>
        <begin position="3"/>
        <end position="216"/>
    </location>
</feature>
<proteinExistence type="predicted"/>
<dbReference type="PANTHER" id="PTHR38011">
    <property type="entry name" value="DIHYDROFOLATE REDUCTASE FAMILY PROTEIN (AFU_ORTHOLOGUE AFUA_8G06820)"/>
    <property type="match status" value="1"/>
</dbReference>
<keyword evidence="6" id="KW-1185">Reference proteome</keyword>
<dbReference type="UniPathway" id="UPA00275"/>
<protein>
    <submittedName>
        <fullName evidence="5">Riboflavin biosynthesis protein RibD</fullName>
    </submittedName>
</protein>
<dbReference type="PANTHER" id="PTHR38011:SF7">
    <property type="entry name" value="2,5-DIAMINO-6-RIBOSYLAMINO-4(3H)-PYRIMIDINONE 5'-PHOSPHATE REDUCTASE"/>
    <property type="match status" value="1"/>
</dbReference>
<evidence type="ECO:0000259" key="4">
    <source>
        <dbReference type="Pfam" id="PF01872"/>
    </source>
</evidence>
<name>A0A2P2E858_9PROT</name>
<dbReference type="GO" id="GO:0008703">
    <property type="term" value="F:5-amino-6-(5-phosphoribosylamino)uracil reductase activity"/>
    <property type="evidence" value="ECO:0007669"/>
    <property type="project" value="InterPro"/>
</dbReference>
<dbReference type="GO" id="GO:0050661">
    <property type="term" value="F:NADP binding"/>
    <property type="evidence" value="ECO:0007669"/>
    <property type="project" value="InterPro"/>
</dbReference>
<sequence length="228" mass="24748">MRPRVTLKLATSLDSRIATRLGESKWITGPAAREEVHRMRAAHDAVLTGIGTVLADDPLLTARTDPPVARQPLRIVLDRQARLGWDSQLMRSLGQGGIVWCTAQSPMPPKDAWPKGLVHHLVPAAHDAGATAGVDLEAVLERLMSDHKVKSVMVEAGPGIATAFMRAGLVDEIAWFRAPILLGGDGRAVFDSLGVDALNQAHHFQLMDQQTFGPDLLETFCHLPNQKV</sequence>
<dbReference type="InterPro" id="IPR024072">
    <property type="entry name" value="DHFR-like_dom_sf"/>
</dbReference>
<dbReference type="OrthoDB" id="9800865at2"/>
<dbReference type="InterPro" id="IPR011549">
    <property type="entry name" value="RibD_C"/>
</dbReference>